<evidence type="ECO:0000259" key="8">
    <source>
        <dbReference type="Pfam" id="PF01435"/>
    </source>
</evidence>
<evidence type="ECO:0000313" key="10">
    <source>
        <dbReference type="Proteomes" id="UP000295680"/>
    </source>
</evidence>
<dbReference type="PANTHER" id="PTHR34978">
    <property type="entry name" value="POSSIBLE SENSOR-TRANSDUCER PROTEIN BLAR"/>
    <property type="match status" value="1"/>
</dbReference>
<proteinExistence type="inferred from homology"/>
<reference evidence="9 10" key="1">
    <citation type="submission" date="2019-03" db="EMBL/GenBank/DDBJ databases">
        <title>Genomic Encyclopedia of Type Strains, Phase IV (KMG-IV): sequencing the most valuable type-strain genomes for metagenomic binning, comparative biology and taxonomic classification.</title>
        <authorList>
            <person name="Goeker M."/>
        </authorList>
    </citation>
    <scope>NUCLEOTIDE SEQUENCE [LARGE SCALE GENOMIC DNA]</scope>
    <source>
        <strain evidence="9 10">DSM 45934</strain>
    </source>
</reference>
<evidence type="ECO:0000256" key="4">
    <source>
        <dbReference type="ARBA" id="ARBA00022833"/>
    </source>
</evidence>
<dbReference type="OrthoDB" id="3612718at2"/>
<dbReference type="GO" id="GO:0046872">
    <property type="term" value="F:metal ion binding"/>
    <property type="evidence" value="ECO:0007669"/>
    <property type="project" value="UniProtKB-KW"/>
</dbReference>
<feature type="transmembrane region" description="Helical" evidence="7">
    <location>
        <begin position="305"/>
        <end position="324"/>
    </location>
</feature>
<comment type="similarity">
    <text evidence="6">Belongs to the peptidase M48 family.</text>
</comment>
<evidence type="ECO:0000256" key="1">
    <source>
        <dbReference type="ARBA" id="ARBA00022670"/>
    </source>
</evidence>
<keyword evidence="4 6" id="KW-0862">Zinc</keyword>
<evidence type="ECO:0000256" key="6">
    <source>
        <dbReference type="RuleBase" id="RU003983"/>
    </source>
</evidence>
<keyword evidence="1 6" id="KW-0645">Protease</keyword>
<dbReference type="InterPro" id="IPR001915">
    <property type="entry name" value="Peptidase_M48"/>
</dbReference>
<dbReference type="GO" id="GO:0004222">
    <property type="term" value="F:metalloendopeptidase activity"/>
    <property type="evidence" value="ECO:0007669"/>
    <property type="project" value="InterPro"/>
</dbReference>
<keyword evidence="7" id="KW-0472">Membrane</keyword>
<evidence type="ECO:0000313" key="9">
    <source>
        <dbReference type="EMBL" id="TCO59288.1"/>
    </source>
</evidence>
<dbReference type="GO" id="GO:0006508">
    <property type="term" value="P:proteolysis"/>
    <property type="evidence" value="ECO:0007669"/>
    <property type="project" value="UniProtKB-KW"/>
</dbReference>
<dbReference type="PANTHER" id="PTHR34978:SF3">
    <property type="entry name" value="SLR0241 PROTEIN"/>
    <property type="match status" value="1"/>
</dbReference>
<organism evidence="9 10">
    <name type="scientific">Actinocrispum wychmicini</name>
    <dbReference type="NCBI Taxonomy" id="1213861"/>
    <lineage>
        <taxon>Bacteria</taxon>
        <taxon>Bacillati</taxon>
        <taxon>Actinomycetota</taxon>
        <taxon>Actinomycetes</taxon>
        <taxon>Pseudonocardiales</taxon>
        <taxon>Pseudonocardiaceae</taxon>
        <taxon>Actinocrispum</taxon>
    </lineage>
</organism>
<gene>
    <name evidence="9" type="ORF">EV192_104129</name>
</gene>
<evidence type="ECO:0000256" key="5">
    <source>
        <dbReference type="ARBA" id="ARBA00023049"/>
    </source>
</evidence>
<keyword evidence="3 6" id="KW-0378">Hydrolase</keyword>
<dbReference type="Pfam" id="PF01435">
    <property type="entry name" value="Peptidase_M48"/>
    <property type="match status" value="1"/>
</dbReference>
<comment type="cofactor">
    <cofactor evidence="6">
        <name>Zn(2+)</name>
        <dbReference type="ChEBI" id="CHEBI:29105"/>
    </cofactor>
    <text evidence="6">Binds 1 zinc ion per subunit.</text>
</comment>
<keyword evidence="7" id="KW-0812">Transmembrane</keyword>
<dbReference type="AlphaFoldDB" id="A0A4R2JQ40"/>
<feature type="domain" description="Peptidase M48" evidence="8">
    <location>
        <begin position="145"/>
        <end position="209"/>
    </location>
</feature>
<evidence type="ECO:0000256" key="3">
    <source>
        <dbReference type="ARBA" id="ARBA00022801"/>
    </source>
</evidence>
<feature type="transmembrane region" description="Helical" evidence="7">
    <location>
        <begin position="35"/>
        <end position="65"/>
    </location>
</feature>
<evidence type="ECO:0000256" key="2">
    <source>
        <dbReference type="ARBA" id="ARBA00022723"/>
    </source>
</evidence>
<dbReference type="Proteomes" id="UP000295680">
    <property type="component" value="Unassembled WGS sequence"/>
</dbReference>
<feature type="transmembrane region" description="Helical" evidence="7">
    <location>
        <begin position="6"/>
        <end position="23"/>
    </location>
</feature>
<dbReference type="RefSeq" id="WP_132117090.1">
    <property type="nucleotide sequence ID" value="NZ_SLWS01000004.1"/>
</dbReference>
<comment type="caution">
    <text evidence="9">The sequence shown here is derived from an EMBL/GenBank/DDBJ whole genome shotgun (WGS) entry which is preliminary data.</text>
</comment>
<keyword evidence="2" id="KW-0479">Metal-binding</keyword>
<feature type="transmembrane region" description="Helical" evidence="7">
    <location>
        <begin position="278"/>
        <end position="299"/>
    </location>
</feature>
<dbReference type="EMBL" id="SLWS01000004">
    <property type="protein sequence ID" value="TCO59288.1"/>
    <property type="molecule type" value="Genomic_DNA"/>
</dbReference>
<dbReference type="InterPro" id="IPR052173">
    <property type="entry name" value="Beta-lactam_resp_regulator"/>
</dbReference>
<keyword evidence="10" id="KW-1185">Reference proteome</keyword>
<protein>
    <submittedName>
        <fullName evidence="9">Peptidase M48-like protein</fullName>
    </submittedName>
</protein>
<dbReference type="Gene3D" id="3.30.2010.10">
    <property type="entry name" value="Metalloproteases ('zincins'), catalytic domain"/>
    <property type="match status" value="1"/>
</dbReference>
<keyword evidence="7" id="KW-1133">Transmembrane helix</keyword>
<feature type="transmembrane region" description="Helical" evidence="7">
    <location>
        <begin position="85"/>
        <end position="105"/>
    </location>
</feature>
<accession>A0A4R2JQ40</accession>
<evidence type="ECO:0000256" key="7">
    <source>
        <dbReference type="SAM" id="Phobius"/>
    </source>
</evidence>
<keyword evidence="5 6" id="KW-0482">Metalloprotease</keyword>
<sequence>MTHVAAAALALAVFAIIPTLLSTRRLRQASPRLLAVGHLVSLVGWSLLPAGWLACAGLGLAGILTRSASGPAACRLGESWFGIDAGPWQLAGIGLVLVALSPLAWQGARALSFARRTEPRGLALAGATQCRLSGGGSVWIVPAAEPLAYAGGMLHPRAVVTTGLLNLLDPAERHAVLEHEGAHVRLGHPRLLLLAAPVARAYQFLPPVRRAWNGLRQELEAAADAEAARLVGTAPLLSALARIGLARVAATGSGSAASFGDPEHLRYRIRRLQQPRQPAPAAGVVVVALGIVLAAAFAWCACALITPHAVLPSLAVCVGTFAAVGSRPLWTLRS</sequence>
<name>A0A4R2JQ40_9PSEU</name>
<dbReference type="CDD" id="cd07326">
    <property type="entry name" value="M56_BlaR1_MecR1_like"/>
    <property type="match status" value="1"/>
</dbReference>